<name>A0A7J9FTI5_9ROSI</name>
<accession>A0A7J9FTI5</accession>
<sequence length="68" mass="7731">KCHIIKKGIIVNQVTIGKGSLIPNLNHCLHERKNYASKWVQCLGKDLLKQRRVCMNMTKCLSGMIRPA</sequence>
<comment type="caution">
    <text evidence="1">The sequence shown here is derived from an EMBL/GenBank/DDBJ whole genome shotgun (WGS) entry which is preliminary data.</text>
</comment>
<keyword evidence="2" id="KW-1185">Reference proteome</keyword>
<dbReference type="EMBL" id="JABEZW010228166">
    <property type="protein sequence ID" value="MBA0788626.1"/>
    <property type="molecule type" value="Genomic_DNA"/>
</dbReference>
<feature type="non-terminal residue" evidence="1">
    <location>
        <position position="1"/>
    </location>
</feature>
<dbReference type="AlphaFoldDB" id="A0A7J9FTI5"/>
<gene>
    <name evidence="1" type="ORF">Gotri_026541</name>
</gene>
<evidence type="ECO:0000313" key="1">
    <source>
        <dbReference type="EMBL" id="MBA0788626.1"/>
    </source>
</evidence>
<evidence type="ECO:0000313" key="2">
    <source>
        <dbReference type="Proteomes" id="UP000593568"/>
    </source>
</evidence>
<dbReference type="Proteomes" id="UP000593568">
    <property type="component" value="Unassembled WGS sequence"/>
</dbReference>
<organism evidence="1 2">
    <name type="scientific">Gossypium trilobum</name>
    <dbReference type="NCBI Taxonomy" id="34281"/>
    <lineage>
        <taxon>Eukaryota</taxon>
        <taxon>Viridiplantae</taxon>
        <taxon>Streptophyta</taxon>
        <taxon>Embryophyta</taxon>
        <taxon>Tracheophyta</taxon>
        <taxon>Spermatophyta</taxon>
        <taxon>Magnoliopsida</taxon>
        <taxon>eudicotyledons</taxon>
        <taxon>Gunneridae</taxon>
        <taxon>Pentapetalae</taxon>
        <taxon>rosids</taxon>
        <taxon>malvids</taxon>
        <taxon>Malvales</taxon>
        <taxon>Malvaceae</taxon>
        <taxon>Malvoideae</taxon>
        <taxon>Gossypium</taxon>
    </lineage>
</organism>
<protein>
    <submittedName>
        <fullName evidence="1">Uncharacterized protein</fullName>
    </submittedName>
</protein>
<proteinExistence type="predicted"/>
<reference evidence="1 2" key="1">
    <citation type="journal article" date="2019" name="Genome Biol. Evol.">
        <title>Insights into the evolution of the New World diploid cottons (Gossypium, subgenus Houzingenia) based on genome sequencing.</title>
        <authorList>
            <person name="Grover C.E."/>
            <person name="Arick M.A. 2nd"/>
            <person name="Thrash A."/>
            <person name="Conover J.L."/>
            <person name="Sanders W.S."/>
            <person name="Peterson D.G."/>
            <person name="Frelichowski J.E."/>
            <person name="Scheffler J.A."/>
            <person name="Scheffler B.E."/>
            <person name="Wendel J.F."/>
        </authorList>
    </citation>
    <scope>NUCLEOTIDE SEQUENCE [LARGE SCALE GENOMIC DNA]</scope>
    <source>
        <strain evidence="1">8</strain>
        <tissue evidence="1">Leaf</tissue>
    </source>
</reference>